<keyword evidence="2" id="KW-1185">Reference proteome</keyword>
<evidence type="ECO:0000313" key="2">
    <source>
        <dbReference type="Proteomes" id="UP001163603"/>
    </source>
</evidence>
<sequence>MQLKYLHISNCAELEQIIVVEEEEYQAFLNNNLQPETFRNLSEVVVESCSKLKCLFPTTIARGLQQLEELYVEDNFQLEELFGHKDVAGIMDDEEIVLPQLNYLTLKALPSLTNFFCPGGCHFIFPSLRKLVVEDCGATVSIFSFTRDECVHADEKVLKLL</sequence>
<dbReference type="EMBL" id="CM047738">
    <property type="protein sequence ID" value="KAJ0045113.1"/>
    <property type="molecule type" value="Genomic_DNA"/>
</dbReference>
<dbReference type="Proteomes" id="UP001163603">
    <property type="component" value="Chromosome 3"/>
</dbReference>
<accession>A0ACC0Z4M6</accession>
<protein>
    <submittedName>
        <fullName evidence="1">Uncharacterized protein</fullName>
    </submittedName>
</protein>
<organism evidence="1 2">
    <name type="scientific">Pistacia integerrima</name>
    <dbReference type="NCBI Taxonomy" id="434235"/>
    <lineage>
        <taxon>Eukaryota</taxon>
        <taxon>Viridiplantae</taxon>
        <taxon>Streptophyta</taxon>
        <taxon>Embryophyta</taxon>
        <taxon>Tracheophyta</taxon>
        <taxon>Spermatophyta</taxon>
        <taxon>Magnoliopsida</taxon>
        <taxon>eudicotyledons</taxon>
        <taxon>Gunneridae</taxon>
        <taxon>Pentapetalae</taxon>
        <taxon>rosids</taxon>
        <taxon>malvids</taxon>
        <taxon>Sapindales</taxon>
        <taxon>Anacardiaceae</taxon>
        <taxon>Pistacia</taxon>
    </lineage>
</organism>
<name>A0ACC0Z4M6_9ROSI</name>
<evidence type="ECO:0000313" key="1">
    <source>
        <dbReference type="EMBL" id="KAJ0045113.1"/>
    </source>
</evidence>
<comment type="caution">
    <text evidence="1">The sequence shown here is derived from an EMBL/GenBank/DDBJ whole genome shotgun (WGS) entry which is preliminary data.</text>
</comment>
<proteinExistence type="predicted"/>
<reference evidence="2" key="1">
    <citation type="journal article" date="2023" name="G3 (Bethesda)">
        <title>Genome assembly and association tests identify interacting loci associated with vigor, precocity, and sex in interspecific pistachio rootstocks.</title>
        <authorList>
            <person name="Palmer W."/>
            <person name="Jacygrad E."/>
            <person name="Sagayaradj S."/>
            <person name="Cavanaugh K."/>
            <person name="Han R."/>
            <person name="Bertier L."/>
            <person name="Beede B."/>
            <person name="Kafkas S."/>
            <person name="Golino D."/>
            <person name="Preece J."/>
            <person name="Michelmore R."/>
        </authorList>
    </citation>
    <scope>NUCLEOTIDE SEQUENCE [LARGE SCALE GENOMIC DNA]</scope>
</reference>
<gene>
    <name evidence="1" type="ORF">Pint_04551</name>
</gene>